<dbReference type="Proteomes" id="UP001497382">
    <property type="component" value="Unassembled WGS sequence"/>
</dbReference>
<accession>A0AAV2A9T0</accession>
<feature type="non-terminal residue" evidence="1">
    <location>
        <position position="1"/>
    </location>
</feature>
<protein>
    <recommendedName>
        <fullName evidence="3">Dicer-1</fullName>
    </recommendedName>
</protein>
<name>A0AAV2A9T0_9ARAC</name>
<comment type="caution">
    <text evidence="1">The sequence shown here is derived from an EMBL/GenBank/DDBJ whole genome shotgun (WGS) entry which is preliminary data.</text>
</comment>
<evidence type="ECO:0000313" key="2">
    <source>
        <dbReference type="Proteomes" id="UP001497382"/>
    </source>
</evidence>
<sequence>VPEETVEGHSMLVQSSLENVNIIFDKDGFHENGYLIQNLIPMPADHFPTTKYSPQLQDLLPKKLPRAVEEALYKKAVTPLLRKGLTVEILKGIPSIVPSGKRTNDVKKLVLQIYEENTALDESVPARSDPPRLIAIGDVSKTISLFAYVDGTAVFSENCPIKSVLLLLATYWVFNIDFPAESKPAFQLISSAILKEQMLQNKSIKCSAAVDCLLKHLNL</sequence>
<evidence type="ECO:0008006" key="3">
    <source>
        <dbReference type="Google" id="ProtNLM"/>
    </source>
</evidence>
<evidence type="ECO:0000313" key="1">
    <source>
        <dbReference type="EMBL" id="CAL1280737.1"/>
    </source>
</evidence>
<reference evidence="1 2" key="1">
    <citation type="submission" date="2024-04" db="EMBL/GenBank/DDBJ databases">
        <authorList>
            <person name="Rising A."/>
            <person name="Reimegard J."/>
            <person name="Sonavane S."/>
            <person name="Akerstrom W."/>
            <person name="Nylinder S."/>
            <person name="Hedman E."/>
            <person name="Kallberg Y."/>
        </authorList>
    </citation>
    <scope>NUCLEOTIDE SEQUENCE [LARGE SCALE GENOMIC DNA]</scope>
</reference>
<dbReference type="AlphaFoldDB" id="A0AAV2A9T0"/>
<proteinExistence type="predicted"/>
<organism evidence="1 2">
    <name type="scientific">Larinioides sclopetarius</name>
    <dbReference type="NCBI Taxonomy" id="280406"/>
    <lineage>
        <taxon>Eukaryota</taxon>
        <taxon>Metazoa</taxon>
        <taxon>Ecdysozoa</taxon>
        <taxon>Arthropoda</taxon>
        <taxon>Chelicerata</taxon>
        <taxon>Arachnida</taxon>
        <taxon>Araneae</taxon>
        <taxon>Araneomorphae</taxon>
        <taxon>Entelegynae</taxon>
        <taxon>Araneoidea</taxon>
        <taxon>Araneidae</taxon>
        <taxon>Larinioides</taxon>
    </lineage>
</organism>
<gene>
    <name evidence="1" type="ORF">LARSCL_LOCUS11146</name>
</gene>
<dbReference type="EMBL" id="CAXIEN010000135">
    <property type="protein sequence ID" value="CAL1280737.1"/>
    <property type="molecule type" value="Genomic_DNA"/>
</dbReference>
<keyword evidence="2" id="KW-1185">Reference proteome</keyword>